<reference evidence="2 3" key="1">
    <citation type="submission" date="2020-02" db="EMBL/GenBank/DDBJ databases">
        <title>Draft genome sequence of Lactococcus sp. Hs30E4-3.</title>
        <authorList>
            <person name="Noda S."/>
            <person name="Yuki M."/>
            <person name="Ohkuma M."/>
        </authorList>
    </citation>
    <scope>NUCLEOTIDE SEQUENCE [LARGE SCALE GENOMIC DNA]</scope>
    <source>
        <strain evidence="2 3">Hs30E4-3</strain>
    </source>
</reference>
<name>A0A6A0BBX2_9LACT</name>
<dbReference type="EMBL" id="BLLI01000008">
    <property type="protein sequence ID" value="GFH41918.1"/>
    <property type="molecule type" value="Genomic_DNA"/>
</dbReference>
<keyword evidence="3" id="KW-1185">Reference proteome</keyword>
<evidence type="ECO:0000256" key="1">
    <source>
        <dbReference type="SAM" id="Phobius"/>
    </source>
</evidence>
<keyword evidence="1" id="KW-1133">Transmembrane helix</keyword>
<accession>A0A6A0BBX2</accession>
<organism evidence="2 3">
    <name type="scientific">Pseudolactococcus hodotermopsidis</name>
    <dbReference type="NCBI Taxonomy" id="2709157"/>
    <lineage>
        <taxon>Bacteria</taxon>
        <taxon>Bacillati</taxon>
        <taxon>Bacillota</taxon>
        <taxon>Bacilli</taxon>
        <taxon>Lactobacillales</taxon>
        <taxon>Streptococcaceae</taxon>
        <taxon>Pseudolactococcus</taxon>
    </lineage>
</organism>
<feature type="transmembrane region" description="Helical" evidence="1">
    <location>
        <begin position="9"/>
        <end position="27"/>
    </location>
</feature>
<keyword evidence="1" id="KW-0472">Membrane</keyword>
<feature type="transmembrane region" description="Helical" evidence="1">
    <location>
        <begin position="33"/>
        <end position="50"/>
    </location>
</feature>
<dbReference type="Proteomes" id="UP000480303">
    <property type="component" value="Unassembled WGS sequence"/>
</dbReference>
<protein>
    <submittedName>
        <fullName evidence="2">Uncharacterized protein</fullName>
    </submittedName>
</protein>
<sequence length="80" mass="9032">MMTEKKIQIFSRILASLMIVISLSMIAHGNYKGMNLLWFVALYAVAFRKINAFLARSRLTLFLVLVAVGLQVLMMVLGKL</sequence>
<dbReference type="AlphaFoldDB" id="A0A6A0BBX2"/>
<feature type="transmembrane region" description="Helical" evidence="1">
    <location>
        <begin position="59"/>
        <end position="78"/>
    </location>
</feature>
<evidence type="ECO:0000313" key="2">
    <source>
        <dbReference type="EMBL" id="GFH41918.1"/>
    </source>
</evidence>
<comment type="caution">
    <text evidence="2">The sequence shown here is derived from an EMBL/GenBank/DDBJ whole genome shotgun (WGS) entry which is preliminary data.</text>
</comment>
<gene>
    <name evidence="2" type="ORF">Hs30E_04690</name>
</gene>
<keyword evidence="1" id="KW-0812">Transmembrane</keyword>
<evidence type="ECO:0000313" key="3">
    <source>
        <dbReference type="Proteomes" id="UP000480303"/>
    </source>
</evidence>
<proteinExistence type="predicted"/>